<accession>A0ABU5F9L6</accession>
<comment type="caution">
    <text evidence="2">The sequence shown here is derived from an EMBL/GenBank/DDBJ whole genome shotgun (WGS) entry which is preliminary data.</text>
</comment>
<evidence type="ECO:0000256" key="1">
    <source>
        <dbReference type="SAM" id="SignalP"/>
    </source>
</evidence>
<reference evidence="3" key="1">
    <citation type="journal article" date="2023" name="Mar. Drugs">
        <title>Gemmata algarum, a Novel Planctomycete Isolated from an Algal Mat, Displays Antimicrobial Activity.</title>
        <authorList>
            <person name="Kumar G."/>
            <person name="Kallscheuer N."/>
            <person name="Kashif M."/>
            <person name="Ahamad S."/>
            <person name="Jagadeeshwari U."/>
            <person name="Pannikurungottu S."/>
            <person name="Haufschild T."/>
            <person name="Kabuu M."/>
            <person name="Sasikala C."/>
            <person name="Jogler C."/>
            <person name="Ramana C."/>
        </authorList>
    </citation>
    <scope>NUCLEOTIDE SEQUENCE [LARGE SCALE GENOMIC DNA]</scope>
    <source>
        <strain evidence="3">JC673</strain>
    </source>
</reference>
<keyword evidence="1" id="KW-0732">Signal</keyword>
<evidence type="ECO:0000313" key="2">
    <source>
        <dbReference type="EMBL" id="MDY3562541.1"/>
    </source>
</evidence>
<dbReference type="RefSeq" id="WP_320688858.1">
    <property type="nucleotide sequence ID" value="NZ_JAXBLV010000216.1"/>
</dbReference>
<evidence type="ECO:0000313" key="3">
    <source>
        <dbReference type="Proteomes" id="UP001272242"/>
    </source>
</evidence>
<organism evidence="2 3">
    <name type="scientific">Gemmata algarum</name>
    <dbReference type="NCBI Taxonomy" id="2975278"/>
    <lineage>
        <taxon>Bacteria</taxon>
        <taxon>Pseudomonadati</taxon>
        <taxon>Planctomycetota</taxon>
        <taxon>Planctomycetia</taxon>
        <taxon>Gemmatales</taxon>
        <taxon>Gemmataceae</taxon>
        <taxon>Gemmata</taxon>
    </lineage>
</organism>
<proteinExistence type="predicted"/>
<feature type="signal peptide" evidence="1">
    <location>
        <begin position="1"/>
        <end position="20"/>
    </location>
</feature>
<gene>
    <name evidence="2" type="ORF">R5W23_004007</name>
</gene>
<sequence>MKRILIAALVQVLVAGHVDAGWVKKSGTTVPTATVNPLSVTPAPAVAQLQPIVGSVRRTSHFTNPFTHKAKYSYGTYNPLSGQFGTSTFRR</sequence>
<feature type="chain" id="PRO_5046905398" description="Secreted protein" evidence="1">
    <location>
        <begin position="21"/>
        <end position="91"/>
    </location>
</feature>
<name>A0ABU5F9L6_9BACT</name>
<evidence type="ECO:0008006" key="4">
    <source>
        <dbReference type="Google" id="ProtNLM"/>
    </source>
</evidence>
<dbReference type="EMBL" id="JAXBLV010000216">
    <property type="protein sequence ID" value="MDY3562541.1"/>
    <property type="molecule type" value="Genomic_DNA"/>
</dbReference>
<dbReference type="Proteomes" id="UP001272242">
    <property type="component" value="Unassembled WGS sequence"/>
</dbReference>
<keyword evidence="3" id="KW-1185">Reference proteome</keyword>
<protein>
    <recommendedName>
        <fullName evidence="4">Secreted protein</fullName>
    </recommendedName>
</protein>